<protein>
    <submittedName>
        <fullName evidence="2">Programmed cell death 7</fullName>
    </submittedName>
</protein>
<feature type="region of interest" description="Disordered" evidence="1">
    <location>
        <begin position="15"/>
        <end position="81"/>
    </location>
</feature>
<name>G9KFN6_MUSPF</name>
<organism evidence="2">
    <name type="scientific">Mustela putorius furo</name>
    <name type="common">European domestic ferret</name>
    <name type="synonym">Mustela furo</name>
    <dbReference type="NCBI Taxonomy" id="9669"/>
    <lineage>
        <taxon>Eukaryota</taxon>
        <taxon>Metazoa</taxon>
        <taxon>Chordata</taxon>
        <taxon>Craniata</taxon>
        <taxon>Vertebrata</taxon>
        <taxon>Euteleostomi</taxon>
        <taxon>Mammalia</taxon>
        <taxon>Eutheria</taxon>
        <taxon>Laurasiatheria</taxon>
        <taxon>Carnivora</taxon>
        <taxon>Caniformia</taxon>
        <taxon>Musteloidea</taxon>
        <taxon>Mustelidae</taxon>
        <taxon>Mustelinae</taxon>
        <taxon>Mustela</taxon>
    </lineage>
</organism>
<proteinExistence type="evidence at transcript level"/>
<evidence type="ECO:0000256" key="1">
    <source>
        <dbReference type="SAM" id="MobiDB-lite"/>
    </source>
</evidence>
<feature type="non-terminal residue" evidence="2">
    <location>
        <position position="81"/>
    </location>
</feature>
<evidence type="ECO:0000313" key="2">
    <source>
        <dbReference type="EMBL" id="AES03711.1"/>
    </source>
</evidence>
<feature type="compositionally biased region" description="Pro residues" evidence="1">
    <location>
        <begin position="24"/>
        <end position="39"/>
    </location>
</feature>
<dbReference type="AlphaFoldDB" id="G9KFN6"/>
<reference evidence="2" key="1">
    <citation type="journal article" date="2013" name="J. Virol.">
        <title>Sequencing, annotation, and characterization of the influenza ferret infectome.</title>
        <authorList>
            <person name="Leon A.J."/>
            <person name="Banner D."/>
            <person name="Xu L."/>
            <person name="Ran L."/>
            <person name="Peng Z."/>
            <person name="Yi K."/>
            <person name="Chen C."/>
            <person name="Xu F."/>
            <person name="Huang J."/>
            <person name="Zhao Z."/>
            <person name="Lin Z."/>
            <person name="Huang S.H."/>
            <person name="Fang Y."/>
            <person name="Kelvin A.A."/>
            <person name="Ross T.M."/>
            <person name="Farooqui A."/>
            <person name="Kelvin D.J."/>
        </authorList>
    </citation>
    <scope>NUCLEOTIDE SEQUENCE</scope>
    <source>
        <tissue evidence="2">Lungs</tissue>
    </source>
</reference>
<feature type="non-terminal residue" evidence="2">
    <location>
        <position position="1"/>
    </location>
</feature>
<sequence>IPVTAQTPSVVDMALPPYFAPGRAGPPPPQPPPPAPFGCPPAVRHPRLSATTAALPGFPAASSPAARPLSGGLRPLPPAPA</sequence>
<accession>G9KFN6</accession>
<dbReference type="EMBL" id="JP015113">
    <property type="protein sequence ID" value="AES03711.1"/>
    <property type="molecule type" value="mRNA"/>
</dbReference>
<feature type="compositionally biased region" description="Low complexity" evidence="1">
    <location>
        <begin position="53"/>
        <end position="74"/>
    </location>
</feature>